<organism evidence="2 3">
    <name type="scientific">Danaus chrysippus</name>
    <name type="common">African queen</name>
    <dbReference type="NCBI Taxonomy" id="151541"/>
    <lineage>
        <taxon>Eukaryota</taxon>
        <taxon>Metazoa</taxon>
        <taxon>Ecdysozoa</taxon>
        <taxon>Arthropoda</taxon>
        <taxon>Hexapoda</taxon>
        <taxon>Insecta</taxon>
        <taxon>Pterygota</taxon>
        <taxon>Neoptera</taxon>
        <taxon>Endopterygota</taxon>
        <taxon>Lepidoptera</taxon>
        <taxon>Glossata</taxon>
        <taxon>Ditrysia</taxon>
        <taxon>Papilionoidea</taxon>
        <taxon>Nymphalidae</taxon>
        <taxon>Danainae</taxon>
        <taxon>Danaini</taxon>
        <taxon>Danaina</taxon>
        <taxon>Danaus</taxon>
        <taxon>Anosia</taxon>
    </lineage>
</organism>
<accession>A0A8J2W9Y5</accession>
<protein>
    <submittedName>
        <fullName evidence="2">(African queen) hypothetical protein</fullName>
    </submittedName>
</protein>
<comment type="caution">
    <text evidence="2">The sequence shown here is derived from an EMBL/GenBank/DDBJ whole genome shotgun (WGS) entry which is preliminary data.</text>
</comment>
<dbReference type="AlphaFoldDB" id="A0A8J2W9Y5"/>
<sequence>MRTTFRPLCCAVRSGFENPAEKTAQEAPTTPVGSTEIPKDLPSTKTPQFHPIPINNNFSFQDNDLMPTNDENLPPPESVYLNPKPGCSWMPDSPPRTIANTNFSITSPKDLIPLPKINSVMKRVIKKRGKTAILTASPYKIEL</sequence>
<dbReference type="EMBL" id="CAKASE010000079">
    <property type="protein sequence ID" value="CAG9579893.1"/>
    <property type="molecule type" value="Genomic_DNA"/>
</dbReference>
<evidence type="ECO:0000313" key="3">
    <source>
        <dbReference type="Proteomes" id="UP000789524"/>
    </source>
</evidence>
<evidence type="ECO:0000256" key="1">
    <source>
        <dbReference type="SAM" id="MobiDB-lite"/>
    </source>
</evidence>
<reference evidence="2" key="1">
    <citation type="submission" date="2021-09" db="EMBL/GenBank/DDBJ databases">
        <authorList>
            <person name="Martin H S."/>
        </authorList>
    </citation>
    <scope>NUCLEOTIDE SEQUENCE</scope>
</reference>
<proteinExistence type="predicted"/>
<dbReference type="Proteomes" id="UP000789524">
    <property type="component" value="Unassembled WGS sequence"/>
</dbReference>
<name>A0A8J2W9Y5_9NEOP</name>
<keyword evidence="3" id="KW-1185">Reference proteome</keyword>
<gene>
    <name evidence="2" type="ORF">DCHRY22_LOCUS13431</name>
</gene>
<evidence type="ECO:0000313" key="2">
    <source>
        <dbReference type="EMBL" id="CAG9579893.1"/>
    </source>
</evidence>
<feature type="region of interest" description="Disordered" evidence="1">
    <location>
        <begin position="20"/>
        <end position="51"/>
    </location>
</feature>
<dbReference type="OrthoDB" id="7482671at2759"/>